<name>A0A1V9XUB3_9ACAR</name>
<feature type="region of interest" description="Disordered" evidence="1">
    <location>
        <begin position="65"/>
        <end position="87"/>
    </location>
</feature>
<accession>A0A1V9XUB3</accession>
<evidence type="ECO:0000256" key="1">
    <source>
        <dbReference type="SAM" id="MobiDB-lite"/>
    </source>
</evidence>
<evidence type="ECO:0000313" key="2">
    <source>
        <dbReference type="EMBL" id="OQR77087.1"/>
    </source>
</evidence>
<dbReference type="Proteomes" id="UP000192247">
    <property type="component" value="Unassembled WGS sequence"/>
</dbReference>
<comment type="caution">
    <text evidence="2">The sequence shown here is derived from an EMBL/GenBank/DDBJ whole genome shotgun (WGS) entry which is preliminary data.</text>
</comment>
<organism evidence="2 3">
    <name type="scientific">Tropilaelaps mercedesae</name>
    <dbReference type="NCBI Taxonomy" id="418985"/>
    <lineage>
        <taxon>Eukaryota</taxon>
        <taxon>Metazoa</taxon>
        <taxon>Ecdysozoa</taxon>
        <taxon>Arthropoda</taxon>
        <taxon>Chelicerata</taxon>
        <taxon>Arachnida</taxon>
        <taxon>Acari</taxon>
        <taxon>Parasitiformes</taxon>
        <taxon>Mesostigmata</taxon>
        <taxon>Gamasina</taxon>
        <taxon>Dermanyssoidea</taxon>
        <taxon>Laelapidae</taxon>
        <taxon>Tropilaelaps</taxon>
    </lineage>
</organism>
<protein>
    <submittedName>
        <fullName evidence="2">Uncharacterized protein</fullName>
    </submittedName>
</protein>
<dbReference type="EMBL" id="MNPL01003954">
    <property type="protein sequence ID" value="OQR77087.1"/>
    <property type="molecule type" value="Genomic_DNA"/>
</dbReference>
<proteinExistence type="predicted"/>
<feature type="compositionally biased region" description="Low complexity" evidence="1">
    <location>
        <begin position="70"/>
        <end position="85"/>
    </location>
</feature>
<gene>
    <name evidence="2" type="ORF">BIW11_07338</name>
</gene>
<dbReference type="InParanoid" id="A0A1V9XUB3"/>
<sequence>MFLCCSVGLSNSSFPLFGNYLHFFRLECGESPTTVGRTLLGVRWSWGSLLGKSSGFASSGNEGLPLLHQSASSPNRSSSTSSSPNPHQPLVVVAISRGFALGPTIATGHKRISGPSGWWPNGRWALIAGAVGAAVLAARAALGDGSEPPASWELNEIKVRPA</sequence>
<dbReference type="AlphaFoldDB" id="A0A1V9XUB3"/>
<reference evidence="2 3" key="1">
    <citation type="journal article" date="2017" name="Gigascience">
        <title>Draft genome of the honey bee ectoparasitic mite, Tropilaelaps mercedesae, is shaped by the parasitic life history.</title>
        <authorList>
            <person name="Dong X."/>
            <person name="Armstrong S.D."/>
            <person name="Xia D."/>
            <person name="Makepeace B.L."/>
            <person name="Darby A.C."/>
            <person name="Kadowaki T."/>
        </authorList>
    </citation>
    <scope>NUCLEOTIDE SEQUENCE [LARGE SCALE GENOMIC DNA]</scope>
    <source>
        <strain evidence="2">Wuxi-XJTLU</strain>
    </source>
</reference>
<keyword evidence="3" id="KW-1185">Reference proteome</keyword>
<evidence type="ECO:0000313" key="3">
    <source>
        <dbReference type="Proteomes" id="UP000192247"/>
    </source>
</evidence>